<organism evidence="8 9">
    <name type="scientific">Dispira parvispora</name>
    <dbReference type="NCBI Taxonomy" id="1520584"/>
    <lineage>
        <taxon>Eukaryota</taxon>
        <taxon>Fungi</taxon>
        <taxon>Fungi incertae sedis</taxon>
        <taxon>Zoopagomycota</taxon>
        <taxon>Kickxellomycotina</taxon>
        <taxon>Dimargaritomycetes</taxon>
        <taxon>Dimargaritales</taxon>
        <taxon>Dimargaritaceae</taxon>
        <taxon>Dispira</taxon>
    </lineage>
</organism>
<feature type="domain" description="RING-type" evidence="7">
    <location>
        <begin position="485"/>
        <end position="524"/>
    </location>
</feature>
<comment type="subcellular location">
    <subcellularLocation>
        <location evidence="1">Nucleus</location>
    </subcellularLocation>
</comment>
<keyword evidence="9" id="KW-1185">Reference proteome</keyword>
<dbReference type="AlphaFoldDB" id="A0A9W8AKK6"/>
<evidence type="ECO:0000256" key="1">
    <source>
        <dbReference type="ARBA" id="ARBA00004123"/>
    </source>
</evidence>
<evidence type="ECO:0000256" key="4">
    <source>
        <dbReference type="ARBA" id="ARBA00023242"/>
    </source>
</evidence>
<dbReference type="Pfam" id="PF02178">
    <property type="entry name" value="AT_hook"/>
    <property type="match status" value="4"/>
</dbReference>
<keyword evidence="4" id="KW-0539">Nucleus</keyword>
<feature type="region of interest" description="Disordered" evidence="6">
    <location>
        <begin position="284"/>
        <end position="303"/>
    </location>
</feature>
<dbReference type="Proteomes" id="UP001150925">
    <property type="component" value="Unassembled WGS sequence"/>
</dbReference>
<feature type="compositionally biased region" description="Low complexity" evidence="6">
    <location>
        <begin position="225"/>
        <end position="240"/>
    </location>
</feature>
<dbReference type="Pfam" id="PF13923">
    <property type="entry name" value="zf-C3HC4_2"/>
    <property type="match status" value="1"/>
</dbReference>
<dbReference type="InterPro" id="IPR000116">
    <property type="entry name" value="HMGA"/>
</dbReference>
<keyword evidence="5" id="KW-0862">Zinc</keyword>
<dbReference type="GO" id="GO:0003677">
    <property type="term" value="F:DNA binding"/>
    <property type="evidence" value="ECO:0007669"/>
    <property type="project" value="UniProtKB-KW"/>
</dbReference>
<dbReference type="InterPro" id="IPR013083">
    <property type="entry name" value="Znf_RING/FYVE/PHD"/>
</dbReference>
<keyword evidence="5" id="KW-0863">Zinc-finger</keyword>
<dbReference type="PANTHER" id="PTHR13459">
    <property type="entry name" value="E3 UBIQUITIN-PROTEIN LIGASE RNF220 ISOFORM X1"/>
    <property type="match status" value="1"/>
</dbReference>
<reference evidence="8" key="1">
    <citation type="submission" date="2022-07" db="EMBL/GenBank/DDBJ databases">
        <title>Phylogenomic reconstructions and comparative analyses of Kickxellomycotina fungi.</title>
        <authorList>
            <person name="Reynolds N.K."/>
            <person name="Stajich J.E."/>
            <person name="Barry K."/>
            <person name="Grigoriev I.V."/>
            <person name="Crous P."/>
            <person name="Smith M.E."/>
        </authorList>
    </citation>
    <scope>NUCLEOTIDE SEQUENCE</scope>
    <source>
        <strain evidence="8">RSA 1196</strain>
    </source>
</reference>
<dbReference type="GO" id="GO:0016567">
    <property type="term" value="P:protein ubiquitination"/>
    <property type="evidence" value="ECO:0007669"/>
    <property type="project" value="TreeGrafter"/>
</dbReference>
<dbReference type="InterPro" id="IPR017956">
    <property type="entry name" value="AT_hook_DNA-bd_motif"/>
</dbReference>
<dbReference type="SMART" id="SM00384">
    <property type="entry name" value="AT_hook"/>
    <property type="match status" value="4"/>
</dbReference>
<comment type="caution">
    <text evidence="8">The sequence shown here is derived from an EMBL/GenBank/DDBJ whole genome shotgun (WGS) entry which is preliminary data.</text>
</comment>
<dbReference type="GO" id="GO:0000785">
    <property type="term" value="C:chromatin"/>
    <property type="evidence" value="ECO:0007669"/>
    <property type="project" value="InterPro"/>
</dbReference>
<dbReference type="InterPro" id="IPR031824">
    <property type="entry name" value="RNF220_mid"/>
</dbReference>
<dbReference type="PROSITE" id="PS00354">
    <property type="entry name" value="HMGI_Y"/>
    <property type="match status" value="1"/>
</dbReference>
<dbReference type="OrthoDB" id="6270329at2759"/>
<dbReference type="InterPro" id="IPR001841">
    <property type="entry name" value="Znf_RING"/>
</dbReference>
<evidence type="ECO:0000256" key="5">
    <source>
        <dbReference type="PROSITE-ProRule" id="PRU00175"/>
    </source>
</evidence>
<keyword evidence="5" id="KW-0479">Metal-binding</keyword>
<feature type="compositionally biased region" description="Polar residues" evidence="6">
    <location>
        <begin position="394"/>
        <end position="405"/>
    </location>
</feature>
<feature type="compositionally biased region" description="Polar residues" evidence="6">
    <location>
        <begin position="140"/>
        <end position="159"/>
    </location>
</feature>
<protein>
    <recommendedName>
        <fullName evidence="7">RING-type domain-containing protein</fullName>
    </recommendedName>
</protein>
<dbReference type="EMBL" id="JANBPY010001557">
    <property type="protein sequence ID" value="KAJ1959556.1"/>
    <property type="molecule type" value="Genomic_DNA"/>
</dbReference>
<dbReference type="PROSITE" id="PS50089">
    <property type="entry name" value="ZF_RING_2"/>
    <property type="match status" value="1"/>
</dbReference>
<evidence type="ECO:0000256" key="6">
    <source>
        <dbReference type="SAM" id="MobiDB-lite"/>
    </source>
</evidence>
<dbReference type="Pfam" id="PF15926">
    <property type="entry name" value="RNF220"/>
    <property type="match status" value="1"/>
</dbReference>
<name>A0A9W8AKK6_9FUNG</name>
<dbReference type="PANTHER" id="PTHR13459:SF1">
    <property type="entry name" value="E3 UBIQUITIN-PROTEIN LIGASE RNF220 ISOFORM X1"/>
    <property type="match status" value="1"/>
</dbReference>
<feature type="region of interest" description="Disordered" evidence="6">
    <location>
        <begin position="391"/>
        <end position="458"/>
    </location>
</feature>
<sequence length="537" mass="57996">MLCTLPDNMYHFQCKSHSAEFHHQSDTSLVVKLRLPPLALTTQEQHFPMEPSTVCAIAQAPISASPNLTHCLPDSTNPFSLEPLRSPPGAMTSETSSPPPSESGVKRGRGRPRKSVANSSTNTTPTMTTRRRGRPRKEPSYSTAESASTISSQSPTASPTVKRPRGRPRKSFPAESSSTSTTKRPRGRPPKQLHSSPQRRSTRRKRSGGSSTGSSIPSWDDDTSSDSSSTSGSPRMTSSTVADTSTRCFMCYQILPEDPFAVNEHIDRCLNQQGMSSMVTDGITTSGTSATPLEQPGLTPASNGTTATPVNGIGPSSSTNNFVTYSWAGETRVRATALVQGGANALTSGPTVTMRKHQDVEGDLDIDEDALPSYGAAQYTDKDIQRVMHRRKANTSTRGLTSQPLSAASISSSHANVRDNSSSLAAESTGFEVSPLPPPTPSEIRQSQWSDPASAPGQTGTQLVIESLKAKIHEQEELVQSVQTCLICMEPYDQPVVSTVCWHVHCERCWLQTLATKKLCPQCQVITQPTDLRRIYL</sequence>
<dbReference type="PRINTS" id="PR00930">
    <property type="entry name" value="HIGHMOBLTYIY"/>
</dbReference>
<evidence type="ECO:0000256" key="3">
    <source>
        <dbReference type="ARBA" id="ARBA00023125"/>
    </source>
</evidence>
<feature type="compositionally biased region" description="Polar residues" evidence="6">
    <location>
        <begin position="443"/>
        <end position="458"/>
    </location>
</feature>
<dbReference type="GO" id="GO:0005634">
    <property type="term" value="C:nucleus"/>
    <property type="evidence" value="ECO:0007669"/>
    <property type="project" value="UniProtKB-SubCell"/>
</dbReference>
<feature type="region of interest" description="Disordered" evidence="6">
    <location>
        <begin position="73"/>
        <end position="242"/>
    </location>
</feature>
<evidence type="ECO:0000313" key="9">
    <source>
        <dbReference type="Proteomes" id="UP001150925"/>
    </source>
</evidence>
<dbReference type="InterPro" id="IPR000637">
    <property type="entry name" value="HMGI/Y_DNA-bd_CS"/>
</dbReference>
<keyword evidence="2" id="KW-0677">Repeat</keyword>
<proteinExistence type="predicted"/>
<dbReference type="GO" id="GO:0006355">
    <property type="term" value="P:regulation of DNA-templated transcription"/>
    <property type="evidence" value="ECO:0007669"/>
    <property type="project" value="InterPro"/>
</dbReference>
<dbReference type="SUPFAM" id="SSF57850">
    <property type="entry name" value="RING/U-box"/>
    <property type="match status" value="1"/>
</dbReference>
<evidence type="ECO:0000313" key="8">
    <source>
        <dbReference type="EMBL" id="KAJ1959556.1"/>
    </source>
</evidence>
<dbReference type="GO" id="GO:0008270">
    <property type="term" value="F:zinc ion binding"/>
    <property type="evidence" value="ECO:0007669"/>
    <property type="project" value="UniProtKB-KW"/>
</dbReference>
<dbReference type="Gene3D" id="3.30.40.10">
    <property type="entry name" value="Zinc/RING finger domain, C3HC4 (zinc finger)"/>
    <property type="match status" value="1"/>
</dbReference>
<gene>
    <name evidence="8" type="ORF">IWQ62_004563</name>
</gene>
<dbReference type="InterPro" id="IPR052443">
    <property type="entry name" value="E3_ubiq-ligase_RNF220-like"/>
</dbReference>
<feature type="compositionally biased region" description="Low complexity" evidence="6">
    <location>
        <begin position="208"/>
        <end position="218"/>
    </location>
</feature>
<evidence type="ECO:0000256" key="2">
    <source>
        <dbReference type="ARBA" id="ARBA00022737"/>
    </source>
</evidence>
<keyword evidence="3" id="KW-0238">DNA-binding</keyword>
<evidence type="ECO:0000259" key="7">
    <source>
        <dbReference type="PROSITE" id="PS50089"/>
    </source>
</evidence>
<dbReference type="PRINTS" id="PR00929">
    <property type="entry name" value="ATHOOK"/>
</dbReference>
<feature type="compositionally biased region" description="Low complexity" evidence="6">
    <location>
        <begin position="406"/>
        <end position="415"/>
    </location>
</feature>
<accession>A0A9W8AKK6</accession>
<dbReference type="GO" id="GO:0061630">
    <property type="term" value="F:ubiquitin protein ligase activity"/>
    <property type="evidence" value="ECO:0007669"/>
    <property type="project" value="TreeGrafter"/>
</dbReference>